<organism evidence="2 3">
    <name type="scientific">Geobacter soli</name>
    <dbReference type="NCBI Taxonomy" id="1510391"/>
    <lineage>
        <taxon>Bacteria</taxon>
        <taxon>Pseudomonadati</taxon>
        <taxon>Thermodesulfobacteriota</taxon>
        <taxon>Desulfuromonadia</taxon>
        <taxon>Geobacterales</taxon>
        <taxon>Geobacteraceae</taxon>
        <taxon>Geobacter</taxon>
    </lineage>
</organism>
<feature type="transmembrane region" description="Helical" evidence="1">
    <location>
        <begin position="7"/>
        <end position="24"/>
    </location>
</feature>
<comment type="caution">
    <text evidence="2">The sequence shown here is derived from an EMBL/GenBank/DDBJ whole genome shotgun (WGS) entry which is preliminary data.</text>
</comment>
<dbReference type="Gene3D" id="1.10.1130.20">
    <property type="match status" value="1"/>
</dbReference>
<dbReference type="AlphaFoldDB" id="A0A0C1U6D6"/>
<sequence>MKLAKKDWFFIVLILVVVGVFWAISGEVRTKKVPLDANHKPFYDAFAQGAGKLDLDRQCVGCHHEKPGGIPFPKNHPVKPADGPMRCLFCHKFK</sequence>
<protein>
    <submittedName>
        <fullName evidence="2">Cytochrome C</fullName>
    </submittedName>
</protein>
<keyword evidence="1" id="KW-1133">Transmembrane helix</keyword>
<keyword evidence="3" id="KW-1185">Reference proteome</keyword>
<dbReference type="SUPFAM" id="SSF48695">
    <property type="entry name" value="Multiheme cytochromes"/>
    <property type="match status" value="1"/>
</dbReference>
<accession>A0A0C1U6D6</accession>
<evidence type="ECO:0000313" key="2">
    <source>
        <dbReference type="EMBL" id="KIE43285.1"/>
    </source>
</evidence>
<dbReference type="InterPro" id="IPR036280">
    <property type="entry name" value="Multihaem_cyt_sf"/>
</dbReference>
<evidence type="ECO:0000313" key="3">
    <source>
        <dbReference type="Proteomes" id="UP000031433"/>
    </source>
</evidence>
<evidence type="ECO:0000256" key="1">
    <source>
        <dbReference type="SAM" id="Phobius"/>
    </source>
</evidence>
<dbReference type="Proteomes" id="UP000031433">
    <property type="component" value="Unassembled WGS sequence"/>
</dbReference>
<name>A0A0C1U6D6_9BACT</name>
<dbReference type="RefSeq" id="WP_039646608.1">
    <property type="nucleotide sequence ID" value="NZ_JXBL01000001.1"/>
</dbReference>
<proteinExistence type="predicted"/>
<keyword evidence="1" id="KW-0472">Membrane</keyword>
<gene>
    <name evidence="2" type="ORF">SE37_11905</name>
</gene>
<keyword evidence="1" id="KW-0812">Transmembrane</keyword>
<dbReference type="EMBL" id="JXBL01000001">
    <property type="protein sequence ID" value="KIE43285.1"/>
    <property type="molecule type" value="Genomic_DNA"/>
</dbReference>
<reference evidence="2 3" key="1">
    <citation type="submission" date="2015-01" db="EMBL/GenBank/DDBJ databases">
        <title>Genome sequence of the anaerobic bacterium Geobacter soli GSS01, a dissimilatory Fe(III) reducer from soil.</title>
        <authorList>
            <person name="Yang G."/>
            <person name="Zhou S."/>
        </authorList>
    </citation>
    <scope>NUCLEOTIDE SEQUENCE [LARGE SCALE GENOMIC DNA]</scope>
    <source>
        <strain evidence="2 3">GSS01</strain>
    </source>
</reference>